<dbReference type="Pfam" id="PF11799">
    <property type="entry name" value="IMS_C"/>
    <property type="match status" value="1"/>
</dbReference>
<dbReference type="RefSeq" id="WP_058432239.1">
    <property type="nucleotide sequence ID" value="NZ_CP017009.1"/>
</dbReference>
<dbReference type="InterPro" id="IPR017961">
    <property type="entry name" value="DNA_pol_Y-fam_little_finger"/>
</dbReference>
<evidence type="ECO:0000256" key="3">
    <source>
        <dbReference type="ARBA" id="ARBA00023199"/>
    </source>
</evidence>
<dbReference type="InterPro" id="IPR001126">
    <property type="entry name" value="UmuC"/>
</dbReference>
<evidence type="ECO:0000256" key="5">
    <source>
        <dbReference type="ARBA" id="ARBA00023236"/>
    </source>
</evidence>
<dbReference type="PANTHER" id="PTHR11076">
    <property type="entry name" value="DNA REPAIR POLYMERASE UMUC / TRANSFERASE FAMILY MEMBER"/>
    <property type="match status" value="1"/>
</dbReference>
<keyword evidence="4" id="KW-0234">DNA repair</keyword>
<dbReference type="Pfam" id="PF13438">
    <property type="entry name" value="DUF4113"/>
    <property type="match status" value="1"/>
</dbReference>
<dbReference type="PANTHER" id="PTHR11076:SF34">
    <property type="entry name" value="PROTEIN UMUC"/>
    <property type="match status" value="1"/>
</dbReference>
<proteinExistence type="inferred from homology"/>
<dbReference type="InterPro" id="IPR043502">
    <property type="entry name" value="DNA/RNA_pol_sf"/>
</dbReference>
<evidence type="ECO:0000256" key="2">
    <source>
        <dbReference type="ARBA" id="ARBA00022763"/>
    </source>
</evidence>
<dbReference type="PROSITE" id="PS50173">
    <property type="entry name" value="UMUC"/>
    <property type="match status" value="1"/>
</dbReference>
<dbReference type="GO" id="GO:0042276">
    <property type="term" value="P:error-prone translesion synthesis"/>
    <property type="evidence" value="ECO:0007669"/>
    <property type="project" value="TreeGrafter"/>
</dbReference>
<organism evidence="7">
    <name type="scientific">Pseudomonas syringae pv. actinidiae</name>
    <dbReference type="NCBI Taxonomy" id="103796"/>
    <lineage>
        <taxon>Bacteria</taxon>
        <taxon>Pseudomonadati</taxon>
        <taxon>Pseudomonadota</taxon>
        <taxon>Gammaproteobacteria</taxon>
        <taxon>Pseudomonadales</taxon>
        <taxon>Pseudomonadaceae</taxon>
        <taxon>Pseudomonas</taxon>
        <taxon>Pseudomonas syringae</taxon>
    </lineage>
</organism>
<dbReference type="SUPFAM" id="SSF56672">
    <property type="entry name" value="DNA/RNA polymerases"/>
    <property type="match status" value="1"/>
</dbReference>
<dbReference type="Gene3D" id="3.30.70.270">
    <property type="match status" value="1"/>
</dbReference>
<dbReference type="EMBL" id="KX009065">
    <property type="protein sequence ID" value="ARO45344.1"/>
    <property type="molecule type" value="Genomic_DNA"/>
</dbReference>
<evidence type="ECO:0000259" key="6">
    <source>
        <dbReference type="PROSITE" id="PS50173"/>
    </source>
</evidence>
<dbReference type="Gene3D" id="1.10.150.20">
    <property type="entry name" value="5' to 3' exonuclease, C-terminal subdomain"/>
    <property type="match status" value="1"/>
</dbReference>
<evidence type="ECO:0000313" key="7">
    <source>
        <dbReference type="EMBL" id="ARO45344.1"/>
    </source>
</evidence>
<evidence type="ECO:0000256" key="4">
    <source>
        <dbReference type="ARBA" id="ARBA00023204"/>
    </source>
</evidence>
<sequence>MEKHKPVFALIDCNCFYASCERVFRPDLEKTPIVVLSNNDGCVIARSYDAKPFVKMGAPYFQIKDVLKRNGIKVFSSNYALYGDMSERVMSIIESMVPASEVYSIDEAFADLTGVPGDLTAFGRHIRATIFKCTGIPVGVGIGPTKTLSKLANYTAKRLLSHTGGVVDICDLHNRNWVLRNTAVSEVWGVGRKMKVHLEAMNIRTAMDLARADARTLRDRFSVVIEKTARELAGVSCLELGEAAPPKQEICCSRMFGKRLTTIEPIKEAVATYTQRAAEKLRSQNSLCKKIRVSIRTGMFNPDEAKYANGALVELPYPTNDVRLMTKAATEAVSRLFRPGFKYSKAEVLLLDLRQPGEFTDDLFAACQPAAAEKVMGVLDEINSRWGRGTLRAGSVPADPQWAMRRDLMSQSYTTKLDQLWTVRSQ</sequence>
<dbReference type="GO" id="GO:0003684">
    <property type="term" value="F:damaged DNA binding"/>
    <property type="evidence" value="ECO:0007669"/>
    <property type="project" value="InterPro"/>
</dbReference>
<reference evidence="7" key="1">
    <citation type="submission" date="2016-03" db="EMBL/GenBank/DDBJ databases">
        <title>The evolution of Pseudomonas syringae pv. actinidiae in New Zealand.</title>
        <authorList>
            <person name="Taiaroa G."/>
            <person name="Poulter R.T.M."/>
            <person name="Lamont I."/>
            <person name="Stockwell P."/>
            <person name="Butler M.I."/>
        </authorList>
    </citation>
    <scope>NUCLEOTIDE SEQUENCE</scope>
    <source>
        <strain evidence="7">RT849</strain>
    </source>
</reference>
<name>A0A2P0QG32_PSESF</name>
<dbReference type="GO" id="GO:0003887">
    <property type="term" value="F:DNA-directed DNA polymerase activity"/>
    <property type="evidence" value="ECO:0007669"/>
    <property type="project" value="TreeGrafter"/>
</dbReference>
<dbReference type="InterPro" id="IPR050116">
    <property type="entry name" value="DNA_polymerase-Y"/>
</dbReference>
<dbReference type="CDD" id="cd01700">
    <property type="entry name" value="PolY_Pol_V_umuC"/>
    <property type="match status" value="1"/>
</dbReference>
<protein>
    <submittedName>
        <fullName evidence="7">Error-prone, lesion bypass DNA polymerase V, UmuC</fullName>
    </submittedName>
</protein>
<dbReference type="Pfam" id="PF00817">
    <property type="entry name" value="IMS"/>
    <property type="match status" value="1"/>
</dbReference>
<feature type="domain" description="UmuC" evidence="6">
    <location>
        <begin position="8"/>
        <end position="191"/>
    </location>
</feature>
<keyword evidence="2" id="KW-0227">DNA damage</keyword>
<dbReference type="NCBIfam" id="NF002955">
    <property type="entry name" value="PRK03609.1"/>
    <property type="match status" value="1"/>
</dbReference>
<dbReference type="GO" id="GO:0009432">
    <property type="term" value="P:SOS response"/>
    <property type="evidence" value="ECO:0007669"/>
    <property type="project" value="UniProtKB-KW"/>
</dbReference>
<dbReference type="GO" id="GO:0005829">
    <property type="term" value="C:cytosol"/>
    <property type="evidence" value="ECO:0007669"/>
    <property type="project" value="TreeGrafter"/>
</dbReference>
<comment type="similarity">
    <text evidence="1">Belongs to the DNA polymerase type-Y family.</text>
</comment>
<dbReference type="GO" id="GO:0006281">
    <property type="term" value="P:DNA repair"/>
    <property type="evidence" value="ECO:0007669"/>
    <property type="project" value="UniProtKB-KW"/>
</dbReference>
<dbReference type="InterPro" id="IPR043128">
    <property type="entry name" value="Rev_trsase/Diguanyl_cyclase"/>
</dbReference>
<dbReference type="Gene3D" id="3.40.1170.60">
    <property type="match status" value="1"/>
</dbReference>
<dbReference type="InterPro" id="IPR025188">
    <property type="entry name" value="DUF4113"/>
</dbReference>
<keyword evidence="5" id="KW-0742">SOS response</keyword>
<dbReference type="AlphaFoldDB" id="A0A2P0QG32"/>
<evidence type="ECO:0000256" key="1">
    <source>
        <dbReference type="ARBA" id="ARBA00010945"/>
    </source>
</evidence>
<accession>A0A2P0QG32</accession>
<keyword evidence="3" id="KW-0741">SOS mutagenesis</keyword>